<organism evidence="8">
    <name type="scientific">Ixodes ricinus</name>
    <name type="common">Common tick</name>
    <name type="synonym">Acarus ricinus</name>
    <dbReference type="NCBI Taxonomy" id="34613"/>
    <lineage>
        <taxon>Eukaryota</taxon>
        <taxon>Metazoa</taxon>
        <taxon>Ecdysozoa</taxon>
        <taxon>Arthropoda</taxon>
        <taxon>Chelicerata</taxon>
        <taxon>Arachnida</taxon>
        <taxon>Acari</taxon>
        <taxon>Parasitiformes</taxon>
        <taxon>Ixodida</taxon>
        <taxon>Ixodoidea</taxon>
        <taxon>Ixodidae</taxon>
        <taxon>Ixodinae</taxon>
        <taxon>Ixodes</taxon>
    </lineage>
</organism>
<proteinExistence type="predicted"/>
<dbReference type="Gene3D" id="3.40.390.10">
    <property type="entry name" value="Collagenase (Catalytic Domain)"/>
    <property type="match status" value="1"/>
</dbReference>
<evidence type="ECO:0000256" key="1">
    <source>
        <dbReference type="ARBA" id="ARBA00022670"/>
    </source>
</evidence>
<keyword evidence="2" id="KW-0378">Hydrolase</keyword>
<reference evidence="8" key="1">
    <citation type="journal article" date="2018" name="PLoS Negl. Trop. Dis.">
        <title>Sialome diversity of ticks revealed by RNAseq of single tick salivary glands.</title>
        <authorList>
            <person name="Perner J."/>
            <person name="Kropackova S."/>
            <person name="Kopacek P."/>
            <person name="Ribeiro J.M."/>
        </authorList>
    </citation>
    <scope>NUCLEOTIDE SEQUENCE</scope>
    <source>
        <strain evidence="8">Siblings of single egg batch collected in Ceske Budejovice</strain>
        <tissue evidence="8">Salivary glands</tissue>
    </source>
</reference>
<name>A0A147BVX7_IXORI</name>
<evidence type="ECO:0000259" key="7">
    <source>
        <dbReference type="PROSITE" id="PS50215"/>
    </source>
</evidence>
<keyword evidence="4 8" id="KW-0482">Metalloprotease</keyword>
<dbReference type="InterPro" id="IPR024079">
    <property type="entry name" value="MetalloPept_cat_dom_sf"/>
</dbReference>
<evidence type="ECO:0000256" key="4">
    <source>
        <dbReference type="ARBA" id="ARBA00023049"/>
    </source>
</evidence>
<dbReference type="Pfam" id="PF01421">
    <property type="entry name" value="Reprolysin"/>
    <property type="match status" value="1"/>
</dbReference>
<evidence type="ECO:0000256" key="2">
    <source>
        <dbReference type="ARBA" id="ARBA00022801"/>
    </source>
</evidence>
<keyword evidence="1 8" id="KW-0645">Protease</keyword>
<dbReference type="GO" id="GO:0004222">
    <property type="term" value="F:metalloendopeptidase activity"/>
    <property type="evidence" value="ECO:0007669"/>
    <property type="project" value="InterPro"/>
</dbReference>
<evidence type="ECO:0000313" key="8">
    <source>
        <dbReference type="EMBL" id="JAR94890.1"/>
    </source>
</evidence>
<evidence type="ECO:0000256" key="3">
    <source>
        <dbReference type="ARBA" id="ARBA00022833"/>
    </source>
</evidence>
<feature type="chain" id="PRO_5007543270" evidence="6">
    <location>
        <begin position="19"/>
        <end position="421"/>
    </location>
</feature>
<feature type="binding site" evidence="5">
    <location>
        <position position="336"/>
    </location>
    <ligand>
        <name>Zn(2+)</name>
        <dbReference type="ChEBI" id="CHEBI:29105"/>
        <note>catalytic</note>
    </ligand>
</feature>
<dbReference type="InterPro" id="IPR001590">
    <property type="entry name" value="Peptidase_M12B"/>
</dbReference>
<feature type="binding site" evidence="5">
    <location>
        <position position="340"/>
    </location>
    <ligand>
        <name>Zn(2+)</name>
        <dbReference type="ChEBI" id="CHEBI:29105"/>
        <note>catalytic</note>
    </ligand>
</feature>
<feature type="binding site" evidence="5">
    <location>
        <position position="346"/>
    </location>
    <ligand>
        <name>Zn(2+)</name>
        <dbReference type="ChEBI" id="CHEBI:29105"/>
        <note>catalytic</note>
    </ligand>
</feature>
<keyword evidence="3 5" id="KW-0862">Zinc</keyword>
<keyword evidence="5" id="KW-0479">Metal-binding</keyword>
<accession>A0A147BVX7</accession>
<keyword evidence="6" id="KW-0732">Signal</keyword>
<dbReference type="GO" id="GO:0046872">
    <property type="term" value="F:metal ion binding"/>
    <property type="evidence" value="ECO:0007669"/>
    <property type="project" value="UniProtKB-KW"/>
</dbReference>
<dbReference type="GO" id="GO:0006509">
    <property type="term" value="P:membrane protein ectodomain proteolysis"/>
    <property type="evidence" value="ECO:0007669"/>
    <property type="project" value="TreeGrafter"/>
</dbReference>
<feature type="active site" evidence="5">
    <location>
        <position position="337"/>
    </location>
</feature>
<evidence type="ECO:0000256" key="5">
    <source>
        <dbReference type="PROSITE-ProRule" id="PRU00276"/>
    </source>
</evidence>
<dbReference type="PROSITE" id="PS50215">
    <property type="entry name" value="ADAM_MEPRO"/>
    <property type="match status" value="1"/>
</dbReference>
<dbReference type="SUPFAM" id="SSF55486">
    <property type="entry name" value="Metalloproteases ('zincins'), catalytic domain"/>
    <property type="match status" value="1"/>
</dbReference>
<evidence type="ECO:0000256" key="6">
    <source>
        <dbReference type="SAM" id="SignalP"/>
    </source>
</evidence>
<feature type="signal peptide" evidence="6">
    <location>
        <begin position="1"/>
        <end position="18"/>
    </location>
</feature>
<dbReference type="PANTHER" id="PTHR11905:SF159">
    <property type="entry name" value="ADAM METALLOPROTEASE"/>
    <property type="match status" value="1"/>
</dbReference>
<dbReference type="PANTHER" id="PTHR11905">
    <property type="entry name" value="ADAM A DISINTEGRIN AND METALLOPROTEASE DOMAIN"/>
    <property type="match status" value="1"/>
</dbReference>
<protein>
    <submittedName>
        <fullName evidence="8">Putative secreted metalloprotease</fullName>
    </submittedName>
</protein>
<comment type="caution">
    <text evidence="5">Lacks conserved residue(s) required for the propagation of feature annotation.</text>
</comment>
<feature type="domain" description="Peptidase M12B" evidence="7">
    <location>
        <begin position="181"/>
        <end position="407"/>
    </location>
</feature>
<dbReference type="EMBL" id="GEGO01000514">
    <property type="protein sequence ID" value="JAR94890.1"/>
    <property type="molecule type" value="Transcribed_RNA"/>
</dbReference>
<dbReference type="AlphaFoldDB" id="A0A147BVX7"/>
<sequence>MLWCVLLGVSTLIQEATSRGPANEYIAYPRLLEERGANGEKLLHIKDGLTLRLEKISSLGENFVFTERNDTDIFRRNINPKDLEEGLFEDRRQLAAVSLKETNEGVEIGGMLSPTLRIAPLLFMARSQDGSIPHKVSEIEAHADYNHDFILQPDALLKARALRNYYWSRPAPKPVTIPDVFEVEVKLVVDRLHHRHFKRFGDLIKYLLLIITMMSHRYQDVTSPKVRFLLVELERNNDTYFSDTVRGPDPMNPKGKPKLFLNAEKTMEKLVQTHGTSTADVVVLITGMDLTGVSNGKQNPGLAGRAYVGAVCALTYKVAMVEDVATTYSGVSVLSHELGHALGMPHDGESPQWRDPANTWTRCKASDEYLMAPTDGGRNSGHFSVCSIAAFRLFVRTLRADCFFGKITERDILKHQKNSLD</sequence>